<dbReference type="SUPFAM" id="SSF56349">
    <property type="entry name" value="DNA breaking-rejoining enzymes"/>
    <property type="match status" value="1"/>
</dbReference>
<organism evidence="5 6">
    <name type="scientific">Acrocarpospora pleiomorpha</name>
    <dbReference type="NCBI Taxonomy" id="90975"/>
    <lineage>
        <taxon>Bacteria</taxon>
        <taxon>Bacillati</taxon>
        <taxon>Actinomycetota</taxon>
        <taxon>Actinomycetes</taxon>
        <taxon>Streptosporangiales</taxon>
        <taxon>Streptosporangiaceae</taxon>
        <taxon>Acrocarpospora</taxon>
    </lineage>
</organism>
<dbReference type="InterPro" id="IPR011010">
    <property type="entry name" value="DNA_brk_join_enz"/>
</dbReference>
<dbReference type="PANTHER" id="PTHR30349:SF41">
    <property type="entry name" value="INTEGRASE_RECOMBINASE PROTEIN MJ0367-RELATED"/>
    <property type="match status" value="1"/>
</dbReference>
<dbReference type="RefSeq" id="WP_155347284.1">
    <property type="nucleotide sequence ID" value="NZ_BAAAHM010000015.1"/>
</dbReference>
<dbReference type="PROSITE" id="PS51898">
    <property type="entry name" value="TYR_RECOMBINASE"/>
    <property type="match status" value="1"/>
</dbReference>
<accession>A0A5M3XLR0</accession>
<dbReference type="InterPro" id="IPR002104">
    <property type="entry name" value="Integrase_catalytic"/>
</dbReference>
<evidence type="ECO:0000259" key="4">
    <source>
        <dbReference type="PROSITE" id="PS51898"/>
    </source>
</evidence>
<dbReference type="AlphaFoldDB" id="A0A5M3XLR0"/>
<dbReference type="GO" id="GO:0015074">
    <property type="term" value="P:DNA integration"/>
    <property type="evidence" value="ECO:0007669"/>
    <property type="project" value="InterPro"/>
</dbReference>
<gene>
    <name evidence="5" type="ORF">Aple_052220</name>
</gene>
<feature type="domain" description="Tyr recombinase" evidence="4">
    <location>
        <begin position="103"/>
        <end position="300"/>
    </location>
</feature>
<dbReference type="EMBL" id="BLAF01000030">
    <property type="protein sequence ID" value="GES22325.1"/>
    <property type="molecule type" value="Genomic_DNA"/>
</dbReference>
<dbReference type="Gene3D" id="1.10.443.10">
    <property type="entry name" value="Intergrase catalytic core"/>
    <property type="match status" value="1"/>
</dbReference>
<dbReference type="GO" id="GO:0003677">
    <property type="term" value="F:DNA binding"/>
    <property type="evidence" value="ECO:0007669"/>
    <property type="project" value="UniProtKB-KW"/>
</dbReference>
<protein>
    <submittedName>
        <fullName evidence="5">Putative integrase/recombinase y4rB</fullName>
    </submittedName>
</protein>
<dbReference type="Pfam" id="PF00589">
    <property type="entry name" value="Phage_integrase"/>
    <property type="match status" value="1"/>
</dbReference>
<evidence type="ECO:0000256" key="3">
    <source>
        <dbReference type="ARBA" id="ARBA00023172"/>
    </source>
</evidence>
<comment type="similarity">
    <text evidence="1">Belongs to the 'phage' integrase family.</text>
</comment>
<dbReference type="PANTHER" id="PTHR30349">
    <property type="entry name" value="PHAGE INTEGRASE-RELATED"/>
    <property type="match status" value="1"/>
</dbReference>
<dbReference type="InterPro" id="IPR013762">
    <property type="entry name" value="Integrase-like_cat_sf"/>
</dbReference>
<name>A0A5M3XLR0_9ACTN</name>
<proteinExistence type="inferred from homology"/>
<evidence type="ECO:0000313" key="5">
    <source>
        <dbReference type="EMBL" id="GES22325.1"/>
    </source>
</evidence>
<keyword evidence="3" id="KW-0233">DNA recombination</keyword>
<dbReference type="GO" id="GO:0006310">
    <property type="term" value="P:DNA recombination"/>
    <property type="evidence" value="ECO:0007669"/>
    <property type="project" value="UniProtKB-KW"/>
</dbReference>
<comment type="caution">
    <text evidence="5">The sequence shown here is derived from an EMBL/GenBank/DDBJ whole genome shotgun (WGS) entry which is preliminary data.</text>
</comment>
<reference evidence="5 6" key="1">
    <citation type="submission" date="2019-10" db="EMBL/GenBank/DDBJ databases">
        <title>Whole genome shotgun sequence of Acrocarpospora pleiomorpha NBRC 16267.</title>
        <authorList>
            <person name="Ichikawa N."/>
            <person name="Kimura A."/>
            <person name="Kitahashi Y."/>
            <person name="Komaki H."/>
            <person name="Oguchi A."/>
        </authorList>
    </citation>
    <scope>NUCLEOTIDE SEQUENCE [LARGE SCALE GENOMIC DNA]</scope>
    <source>
        <strain evidence="5 6">NBRC 16267</strain>
    </source>
</reference>
<keyword evidence="2" id="KW-0238">DNA-binding</keyword>
<evidence type="ECO:0000313" key="6">
    <source>
        <dbReference type="Proteomes" id="UP000377595"/>
    </source>
</evidence>
<sequence length="309" mass="34254">MTIPMTMRAHVEDYLAMRRSLGYQLRGEGRMLLAFADRLDQAGQRTIAVSVALAWAREPANASPAHWSRRLTVVRVFARHLHALDPTCQIPPTGLLPAHSPRPTPYVYTDQEVAALVHAAGTIAAPMHSATCHAVISLITATGLRLGETLALDRADVDLSAATLTVAGKNQQTRRVPLHPSTAHMLARYAARRDRLCRSPARDTFFLTATGHRPLQRGLQESFAKLLVLAEIPTPPGRRRPRIHDLRHTFAINTLIDWYRSGVDVQARMPVLSTFLGHSSPEATYWYLQATPELLTLAAQRLEQHQSSS</sequence>
<keyword evidence="6" id="KW-1185">Reference proteome</keyword>
<evidence type="ECO:0000256" key="1">
    <source>
        <dbReference type="ARBA" id="ARBA00008857"/>
    </source>
</evidence>
<dbReference type="Proteomes" id="UP000377595">
    <property type="component" value="Unassembled WGS sequence"/>
</dbReference>
<dbReference type="OrthoDB" id="5464621at2"/>
<evidence type="ECO:0000256" key="2">
    <source>
        <dbReference type="ARBA" id="ARBA00023125"/>
    </source>
</evidence>
<dbReference type="InterPro" id="IPR050090">
    <property type="entry name" value="Tyrosine_recombinase_XerCD"/>
</dbReference>